<dbReference type="KEGG" id="mfo:Metfor_0810"/>
<dbReference type="HOGENOM" id="CLU_2217053_0_0_2"/>
<dbReference type="AlphaFoldDB" id="L0HCX5"/>
<dbReference type="Proteomes" id="UP000010824">
    <property type="component" value="Chromosome"/>
</dbReference>
<dbReference type="EMBL" id="CP003167">
    <property type="protein sequence ID" value="AGB01870.1"/>
    <property type="molecule type" value="Genomic_DNA"/>
</dbReference>
<evidence type="ECO:0000313" key="2">
    <source>
        <dbReference type="EMBL" id="AGB01870.1"/>
    </source>
</evidence>
<feature type="transmembrane region" description="Helical" evidence="1">
    <location>
        <begin position="6"/>
        <end position="32"/>
    </location>
</feature>
<keyword evidence="1" id="KW-0812">Transmembrane</keyword>
<reference evidence="3" key="1">
    <citation type="submission" date="2011-12" db="EMBL/GenBank/DDBJ databases">
        <title>Complete sequence of Methanoregula formicicum SMSP.</title>
        <authorList>
            <person name="Lucas S."/>
            <person name="Han J."/>
            <person name="Lapidus A."/>
            <person name="Cheng J.-F."/>
            <person name="Goodwin L."/>
            <person name="Pitluck S."/>
            <person name="Peters L."/>
            <person name="Ovchinnikova G."/>
            <person name="Teshima H."/>
            <person name="Detter J.C."/>
            <person name="Han C."/>
            <person name="Tapia R."/>
            <person name="Land M."/>
            <person name="Hauser L."/>
            <person name="Kyrpides N."/>
            <person name="Ivanova N."/>
            <person name="Pagani I."/>
            <person name="Imachi H."/>
            <person name="Tamaki H."/>
            <person name="Sekiguchi Y."/>
            <person name="Kamagata Y."/>
            <person name="Cadillo-Quiroz H."/>
            <person name="Zinder S."/>
            <person name="Liu W.-T."/>
            <person name="Woyke T."/>
        </authorList>
    </citation>
    <scope>NUCLEOTIDE SEQUENCE [LARGE SCALE GENOMIC DNA]</scope>
    <source>
        <strain evidence="3">DSM 22288 / NBRC 105244 / SMSP</strain>
    </source>
</reference>
<evidence type="ECO:0000256" key="1">
    <source>
        <dbReference type="SAM" id="Phobius"/>
    </source>
</evidence>
<keyword evidence="3" id="KW-1185">Reference proteome</keyword>
<gene>
    <name evidence="2" type="ordered locus">Metfor_0810</name>
</gene>
<evidence type="ECO:0000313" key="3">
    <source>
        <dbReference type="Proteomes" id="UP000010824"/>
    </source>
</evidence>
<name>L0HCX5_METFS</name>
<dbReference type="STRING" id="593750.Metfor_0810"/>
<organism evidence="2 3">
    <name type="scientific">Methanoregula formicica (strain DSM 22288 / NBRC 105244 / SMSP)</name>
    <dbReference type="NCBI Taxonomy" id="593750"/>
    <lineage>
        <taxon>Archaea</taxon>
        <taxon>Methanobacteriati</taxon>
        <taxon>Methanobacteriota</taxon>
        <taxon>Stenosarchaea group</taxon>
        <taxon>Methanomicrobia</taxon>
        <taxon>Methanomicrobiales</taxon>
        <taxon>Methanoregulaceae</taxon>
        <taxon>Methanoregula</taxon>
    </lineage>
</organism>
<protein>
    <submittedName>
        <fullName evidence="2">Uncharacterized protein</fullName>
    </submittedName>
</protein>
<proteinExistence type="predicted"/>
<keyword evidence="1" id="KW-1133">Transmembrane helix</keyword>
<keyword evidence="1" id="KW-0472">Membrane</keyword>
<accession>L0HCX5</accession>
<dbReference type="InParanoid" id="L0HCX5"/>
<sequence precursor="true">MKRVAINALVAIGCLITFILPLITGIVLYVFLPSGTGRELGHRDGDHPDTPSPFCVPYRSHPPAPWEGGVRDTPPPVCRKRPPVPWFGEGYAAISPPEVWSGKTVQ</sequence>
<dbReference type="eggNOG" id="arCOG04002">
    <property type="taxonomic scope" value="Archaea"/>
</dbReference>
<reference evidence="2 3" key="2">
    <citation type="journal article" date="2014" name="Genome Announc.">
        <title>Complete Genome Sequence of Methanoregula formicica SMSPT, a Mesophilic Hydrogenotrophic Methanogen Isolated from a Methanogenic Upflow Anaerobic Sludge Blanket Reactor.</title>
        <authorList>
            <person name="Yamamoto K."/>
            <person name="Tamaki H."/>
            <person name="Cadillo-Quiroz H."/>
            <person name="Imachi H."/>
            <person name="Kyrpides N."/>
            <person name="Woyke T."/>
            <person name="Goodwin L."/>
            <person name="Zinder S.H."/>
            <person name="Kamagata Y."/>
            <person name="Liu W.T."/>
        </authorList>
    </citation>
    <scope>NUCLEOTIDE SEQUENCE [LARGE SCALE GENOMIC DNA]</scope>
    <source>
        <strain evidence="3">DSM 22288 / NBRC 105244 / SMSP</strain>
    </source>
</reference>